<gene>
    <name evidence="1" type="ORF">SAMN04515671_1652</name>
</gene>
<dbReference type="STRING" id="1090615.SAMN04515671_1652"/>
<name>A0A1H0LG25_9ACTN</name>
<dbReference type="EMBL" id="LT629710">
    <property type="protein sequence ID" value="SDO67023.1"/>
    <property type="molecule type" value="Genomic_DNA"/>
</dbReference>
<dbReference type="Proteomes" id="UP000198741">
    <property type="component" value="Chromosome I"/>
</dbReference>
<keyword evidence="2" id="KW-1185">Reference proteome</keyword>
<sequence length="37" mass="4028">MALIQAPAHAFPVSRQRTVVAAVLTCTDTHKTAHDRL</sequence>
<evidence type="ECO:0000313" key="1">
    <source>
        <dbReference type="EMBL" id="SDO67023.1"/>
    </source>
</evidence>
<protein>
    <submittedName>
        <fullName evidence="1">Uncharacterized protein</fullName>
    </submittedName>
</protein>
<evidence type="ECO:0000313" key="2">
    <source>
        <dbReference type="Proteomes" id="UP000198741"/>
    </source>
</evidence>
<accession>A0A1H0LG25</accession>
<proteinExistence type="predicted"/>
<organism evidence="1 2">
    <name type="scientific">Nakamurella panacisegetis</name>
    <dbReference type="NCBI Taxonomy" id="1090615"/>
    <lineage>
        <taxon>Bacteria</taxon>
        <taxon>Bacillati</taxon>
        <taxon>Actinomycetota</taxon>
        <taxon>Actinomycetes</taxon>
        <taxon>Nakamurellales</taxon>
        <taxon>Nakamurellaceae</taxon>
        <taxon>Nakamurella</taxon>
    </lineage>
</organism>
<dbReference type="AlphaFoldDB" id="A0A1H0LG25"/>
<reference evidence="1 2" key="1">
    <citation type="submission" date="2016-10" db="EMBL/GenBank/DDBJ databases">
        <authorList>
            <person name="de Groot N.N."/>
        </authorList>
    </citation>
    <scope>NUCLEOTIDE SEQUENCE [LARGE SCALE GENOMIC DNA]</scope>
    <source>
        <strain evidence="2">P4-7,KCTC 19426,CECT 7604</strain>
    </source>
</reference>